<gene>
    <name evidence="1" type="ORF">UT23_C0008G0058</name>
</gene>
<evidence type="ECO:0000313" key="2">
    <source>
        <dbReference type="Proteomes" id="UP000034325"/>
    </source>
</evidence>
<organism evidence="1 2">
    <name type="scientific">Candidatus Woesebacteria bacterium GW2011_GWA1_39_12</name>
    <dbReference type="NCBI Taxonomy" id="1618549"/>
    <lineage>
        <taxon>Bacteria</taxon>
        <taxon>Candidatus Woeseibacteriota</taxon>
    </lineage>
</organism>
<dbReference type="CDD" id="cd11523">
    <property type="entry name" value="NTP-PPase"/>
    <property type="match status" value="1"/>
</dbReference>
<sequence>MTFKEAIDLARGIIKRFEKIEGKPWKVDGSMIELSKQVGDLSKLVMSYEGYYPKNRGKQVKLYSATKERIADELADLLFMVIRIADYYDIDLEKAHINARKGEDKYLKNYGV</sequence>
<proteinExistence type="predicted"/>
<evidence type="ECO:0000313" key="1">
    <source>
        <dbReference type="EMBL" id="KKQ97785.1"/>
    </source>
</evidence>
<accession>A0A0G0MBP3</accession>
<dbReference type="Proteomes" id="UP000034325">
    <property type="component" value="Unassembled WGS sequence"/>
</dbReference>
<dbReference type="EMBL" id="LBWA01000008">
    <property type="protein sequence ID" value="KKQ97785.1"/>
    <property type="molecule type" value="Genomic_DNA"/>
</dbReference>
<dbReference type="SUPFAM" id="SSF101386">
    <property type="entry name" value="all-alpha NTP pyrophosphatases"/>
    <property type="match status" value="1"/>
</dbReference>
<comment type="caution">
    <text evidence="1">The sequence shown here is derived from an EMBL/GenBank/DDBJ whole genome shotgun (WGS) entry which is preliminary data.</text>
</comment>
<reference evidence="1 2" key="1">
    <citation type="journal article" date="2015" name="Nature">
        <title>rRNA introns, odd ribosomes, and small enigmatic genomes across a large radiation of phyla.</title>
        <authorList>
            <person name="Brown C.T."/>
            <person name="Hug L.A."/>
            <person name="Thomas B.C."/>
            <person name="Sharon I."/>
            <person name="Castelle C.J."/>
            <person name="Singh A."/>
            <person name="Wilkins M.J."/>
            <person name="Williams K.H."/>
            <person name="Banfield J.F."/>
        </authorList>
    </citation>
    <scope>NUCLEOTIDE SEQUENCE [LARGE SCALE GENOMIC DNA]</scope>
</reference>
<name>A0A0G0MBP3_9BACT</name>
<protein>
    <recommendedName>
        <fullName evidence="3">MazG nucleotide pyrophosphohydrolase</fullName>
    </recommendedName>
</protein>
<dbReference type="Gene3D" id="1.10.287.1080">
    <property type="entry name" value="MazG-like"/>
    <property type="match status" value="1"/>
</dbReference>
<evidence type="ECO:0008006" key="3">
    <source>
        <dbReference type="Google" id="ProtNLM"/>
    </source>
</evidence>
<dbReference type="AlphaFoldDB" id="A0A0G0MBP3"/>